<dbReference type="AlphaFoldDB" id="A0AAE3IDE4"/>
<dbReference type="RefSeq" id="WP_315910265.1">
    <property type="nucleotide sequence ID" value="NZ_JAOPKC010000031.1"/>
</dbReference>
<accession>A0AAE3IDE4</accession>
<feature type="domain" description="DUF8135" evidence="2">
    <location>
        <begin position="134"/>
        <end position="182"/>
    </location>
</feature>
<reference evidence="4" key="1">
    <citation type="submission" date="2023-02" db="EMBL/GenBank/DDBJ databases">
        <title>Enrichment on poylsaccharides allowed isolation of novel metabolic and taxonomic groups of Haloarchaea.</title>
        <authorList>
            <person name="Sorokin D.Y."/>
            <person name="Elcheninov A.G."/>
            <person name="Khizhniak T.V."/>
            <person name="Kolganova T.V."/>
            <person name="Kublanov I.V."/>
        </authorList>
    </citation>
    <scope>NUCLEOTIDE SEQUENCE</scope>
    <source>
        <strain evidence="3 5">HArc-curdl5-1</strain>
        <strain evidence="4">HArc-curdl7</strain>
    </source>
</reference>
<protein>
    <recommendedName>
        <fullName evidence="2">DUF8135 domain-containing protein</fullName>
    </recommendedName>
</protein>
<evidence type="ECO:0000313" key="3">
    <source>
        <dbReference type="EMBL" id="MCU4719519.1"/>
    </source>
</evidence>
<organism evidence="4 6">
    <name type="scientific">Halapricum hydrolyticum</name>
    <dbReference type="NCBI Taxonomy" id="2979991"/>
    <lineage>
        <taxon>Archaea</taxon>
        <taxon>Methanobacteriati</taxon>
        <taxon>Methanobacteriota</taxon>
        <taxon>Stenosarchaea group</taxon>
        <taxon>Halobacteria</taxon>
        <taxon>Halobacteriales</taxon>
        <taxon>Haloarculaceae</taxon>
        <taxon>Halapricum</taxon>
    </lineage>
</organism>
<gene>
    <name evidence="4" type="ORF">OB914_14670</name>
    <name evidence="3" type="ORF">OB916_15840</name>
</gene>
<feature type="compositionally biased region" description="Acidic residues" evidence="1">
    <location>
        <begin position="1"/>
        <end position="21"/>
    </location>
</feature>
<dbReference type="Proteomes" id="UP001209746">
    <property type="component" value="Unassembled WGS sequence"/>
</dbReference>
<sequence>MSDDPTDEADPFDDLADDVPDGDPFAGLGPDHGDLEADHGDLDLETGADDTADGRQLDEHPFEEPVGGPQTAEADEQRPSTETNPFADLADQFEDDPFEGGDWDGSGTDDAVWEELSPEAEIDTEEDDGRRISAVDKHSFCEQCRYFTDPPEIACTHEGTEILTFLDVDTVRVADCPIVEERERLERGGFQK</sequence>
<dbReference type="EMBL" id="JAOPKD010000021">
    <property type="protein sequence ID" value="MCU4728197.1"/>
    <property type="molecule type" value="Genomic_DNA"/>
</dbReference>
<comment type="caution">
    <text evidence="4">The sequence shown here is derived from an EMBL/GenBank/DDBJ whole genome shotgun (WGS) entry which is preliminary data.</text>
</comment>
<evidence type="ECO:0000259" key="2">
    <source>
        <dbReference type="Pfam" id="PF26456"/>
    </source>
</evidence>
<feature type="compositionally biased region" description="Basic and acidic residues" evidence="1">
    <location>
        <begin position="52"/>
        <end position="63"/>
    </location>
</feature>
<feature type="compositionally biased region" description="Basic and acidic residues" evidence="1">
    <location>
        <begin position="31"/>
        <end position="42"/>
    </location>
</feature>
<feature type="compositionally biased region" description="Acidic residues" evidence="1">
    <location>
        <begin position="111"/>
        <end position="127"/>
    </location>
</feature>
<keyword evidence="5" id="KW-1185">Reference proteome</keyword>
<dbReference type="InterPro" id="IPR058448">
    <property type="entry name" value="DUF8135"/>
</dbReference>
<dbReference type="EMBL" id="JAOPKC010000031">
    <property type="protein sequence ID" value="MCU4719519.1"/>
    <property type="molecule type" value="Genomic_DNA"/>
</dbReference>
<feature type="compositionally biased region" description="Acidic residues" evidence="1">
    <location>
        <begin position="91"/>
        <end position="102"/>
    </location>
</feature>
<dbReference type="Proteomes" id="UP001208186">
    <property type="component" value="Unassembled WGS sequence"/>
</dbReference>
<proteinExistence type="predicted"/>
<dbReference type="Pfam" id="PF26456">
    <property type="entry name" value="DUF8135"/>
    <property type="match status" value="1"/>
</dbReference>
<evidence type="ECO:0000313" key="6">
    <source>
        <dbReference type="Proteomes" id="UP001209746"/>
    </source>
</evidence>
<name>A0AAE3IDE4_9EURY</name>
<evidence type="ECO:0000256" key="1">
    <source>
        <dbReference type="SAM" id="MobiDB-lite"/>
    </source>
</evidence>
<evidence type="ECO:0000313" key="5">
    <source>
        <dbReference type="Proteomes" id="UP001208186"/>
    </source>
</evidence>
<feature type="region of interest" description="Disordered" evidence="1">
    <location>
        <begin position="1"/>
        <end position="130"/>
    </location>
</feature>
<evidence type="ECO:0000313" key="4">
    <source>
        <dbReference type="EMBL" id="MCU4728197.1"/>
    </source>
</evidence>